<reference evidence="1 2" key="1">
    <citation type="journal article" date="2019" name="Int. J. Syst. Evol. Microbiol.">
        <title>The Global Catalogue of Microorganisms (GCM) 10K type strain sequencing project: providing services to taxonomists for standard genome sequencing and annotation.</title>
        <authorList>
            <consortium name="The Broad Institute Genomics Platform"/>
            <consortium name="The Broad Institute Genome Sequencing Center for Infectious Disease"/>
            <person name="Wu L."/>
            <person name="Ma J."/>
        </authorList>
    </citation>
    <scope>NUCLEOTIDE SEQUENCE [LARGE SCALE GENOMIC DNA]</scope>
    <source>
        <strain evidence="1 2">JCM 10671</strain>
    </source>
</reference>
<protein>
    <submittedName>
        <fullName evidence="1">DUF2505 domain-containing protein</fullName>
    </submittedName>
</protein>
<comment type="caution">
    <text evidence="1">The sequence shown here is derived from an EMBL/GenBank/DDBJ whole genome shotgun (WGS) entry which is preliminary data.</text>
</comment>
<dbReference type="SUPFAM" id="SSF55961">
    <property type="entry name" value="Bet v1-like"/>
    <property type="match status" value="1"/>
</dbReference>
<dbReference type="RefSeq" id="WP_344601020.1">
    <property type="nucleotide sequence ID" value="NZ_BAAAHE010000004.1"/>
</dbReference>
<keyword evidence="2" id="KW-1185">Reference proteome</keyword>
<dbReference type="InterPro" id="IPR019639">
    <property type="entry name" value="DUF2505"/>
</dbReference>
<dbReference type="Proteomes" id="UP001500957">
    <property type="component" value="Unassembled WGS sequence"/>
</dbReference>
<dbReference type="Pfam" id="PF10698">
    <property type="entry name" value="DUF2505"/>
    <property type="match status" value="1"/>
</dbReference>
<name>A0ABN1G786_9ACTN</name>
<dbReference type="EMBL" id="BAAAHE010000004">
    <property type="protein sequence ID" value="GAA0605234.1"/>
    <property type="molecule type" value="Genomic_DNA"/>
</dbReference>
<evidence type="ECO:0000313" key="2">
    <source>
        <dbReference type="Proteomes" id="UP001500957"/>
    </source>
</evidence>
<proteinExistence type="predicted"/>
<gene>
    <name evidence="1" type="ORF">GCM10009547_03950</name>
</gene>
<organism evidence="1 2">
    <name type="scientific">Sporichthya brevicatena</name>
    <dbReference type="NCBI Taxonomy" id="171442"/>
    <lineage>
        <taxon>Bacteria</taxon>
        <taxon>Bacillati</taxon>
        <taxon>Actinomycetota</taxon>
        <taxon>Actinomycetes</taxon>
        <taxon>Sporichthyales</taxon>
        <taxon>Sporichthyaceae</taxon>
        <taxon>Sporichthya</taxon>
    </lineage>
</organism>
<accession>A0ABN1G786</accession>
<evidence type="ECO:0000313" key="1">
    <source>
        <dbReference type="EMBL" id="GAA0605234.1"/>
    </source>
</evidence>
<sequence length="162" mass="17098">MATRYTHTFTWDAPPAAVHAMVTDPGYQEQRAQAGSPISAEASVTKAADATTISVHRLMAIDPPGFIKNFVGDKIGIQETQTWTSPTEATLLVEILKQPGDVRGTIRLAESGASTVVTVEASIAVKVPLVGGKVEGYVASIVDRLLVKDEELGKAWLAGGGR</sequence>